<evidence type="ECO:0000259" key="2">
    <source>
        <dbReference type="Pfam" id="PF00024"/>
    </source>
</evidence>
<dbReference type="AlphaFoldDB" id="A0AAN9B4M9"/>
<dbReference type="EMBL" id="JBAMIC010000012">
    <property type="protein sequence ID" value="KAK7098772.1"/>
    <property type="molecule type" value="Genomic_DNA"/>
</dbReference>
<evidence type="ECO:0000256" key="1">
    <source>
        <dbReference type="SAM" id="SignalP"/>
    </source>
</evidence>
<protein>
    <recommendedName>
        <fullName evidence="2">Apple domain-containing protein</fullName>
    </recommendedName>
</protein>
<dbReference type="Pfam" id="PF00024">
    <property type="entry name" value="PAN_1"/>
    <property type="match status" value="1"/>
</dbReference>
<dbReference type="InterPro" id="IPR003609">
    <property type="entry name" value="Pan_app"/>
</dbReference>
<dbReference type="Proteomes" id="UP001374579">
    <property type="component" value="Unassembled WGS sequence"/>
</dbReference>
<feature type="domain" description="Apple" evidence="2">
    <location>
        <begin position="167"/>
        <end position="242"/>
    </location>
</feature>
<feature type="chain" id="PRO_5042969115" description="Apple domain-containing protein" evidence="1">
    <location>
        <begin position="18"/>
        <end position="243"/>
    </location>
</feature>
<evidence type="ECO:0000313" key="4">
    <source>
        <dbReference type="Proteomes" id="UP001374579"/>
    </source>
</evidence>
<keyword evidence="4" id="KW-1185">Reference proteome</keyword>
<sequence>MASTFFLPLFAMAFVMQTDFLFGLQQLRRAQYGHLIDGFIFTNDVVFVLEPVTSKLACVRICLEEGTCETVTYTVTSSGGLCRGHSTSKVFTDAIQCPGTKSYVLKKRNSGGSSAWHEKSCTLDSECPAPLSECFERVCLCFPGYYYSIGNDACVQTCDLSDLTSHYVMYDRHAVWGNQANQLFGVSRDVCLEEGVNDTMCRAVTYDSALKNCKVHHLTCADVPETSWKSGLTYSDYFQKICS</sequence>
<feature type="signal peptide" evidence="1">
    <location>
        <begin position="1"/>
        <end position="17"/>
    </location>
</feature>
<comment type="caution">
    <text evidence="3">The sequence shown here is derived from an EMBL/GenBank/DDBJ whole genome shotgun (WGS) entry which is preliminary data.</text>
</comment>
<reference evidence="3 4" key="1">
    <citation type="submission" date="2024-02" db="EMBL/GenBank/DDBJ databases">
        <title>Chromosome-scale genome assembly of the rough periwinkle Littorina saxatilis.</title>
        <authorList>
            <person name="De Jode A."/>
            <person name="Faria R."/>
            <person name="Formenti G."/>
            <person name="Sims Y."/>
            <person name="Smith T.P."/>
            <person name="Tracey A."/>
            <person name="Wood J.M.D."/>
            <person name="Zagrodzka Z.B."/>
            <person name="Johannesson K."/>
            <person name="Butlin R.K."/>
            <person name="Leder E.H."/>
        </authorList>
    </citation>
    <scope>NUCLEOTIDE SEQUENCE [LARGE SCALE GENOMIC DNA]</scope>
    <source>
        <strain evidence="3">Snail1</strain>
        <tissue evidence="3">Muscle</tissue>
    </source>
</reference>
<keyword evidence="1" id="KW-0732">Signal</keyword>
<proteinExistence type="predicted"/>
<organism evidence="3 4">
    <name type="scientific">Littorina saxatilis</name>
    <dbReference type="NCBI Taxonomy" id="31220"/>
    <lineage>
        <taxon>Eukaryota</taxon>
        <taxon>Metazoa</taxon>
        <taxon>Spiralia</taxon>
        <taxon>Lophotrochozoa</taxon>
        <taxon>Mollusca</taxon>
        <taxon>Gastropoda</taxon>
        <taxon>Caenogastropoda</taxon>
        <taxon>Littorinimorpha</taxon>
        <taxon>Littorinoidea</taxon>
        <taxon>Littorinidae</taxon>
        <taxon>Littorina</taxon>
    </lineage>
</organism>
<gene>
    <name evidence="3" type="ORF">V1264_003008</name>
</gene>
<name>A0AAN9B4M9_9CAEN</name>
<evidence type="ECO:0000313" key="3">
    <source>
        <dbReference type="EMBL" id="KAK7098772.1"/>
    </source>
</evidence>
<accession>A0AAN9B4M9</accession>